<name>A0A645I075_9ZZZZ</name>
<comment type="caution">
    <text evidence="1">The sequence shown here is derived from an EMBL/GenBank/DDBJ whole genome shotgun (WGS) entry which is preliminary data.</text>
</comment>
<dbReference type="EMBL" id="VSSQ01103969">
    <property type="protein sequence ID" value="MPN44667.1"/>
    <property type="molecule type" value="Genomic_DNA"/>
</dbReference>
<evidence type="ECO:0000313" key="1">
    <source>
        <dbReference type="EMBL" id="MPN44667.1"/>
    </source>
</evidence>
<organism evidence="1">
    <name type="scientific">bioreactor metagenome</name>
    <dbReference type="NCBI Taxonomy" id="1076179"/>
    <lineage>
        <taxon>unclassified sequences</taxon>
        <taxon>metagenomes</taxon>
        <taxon>ecological metagenomes</taxon>
    </lineage>
</organism>
<dbReference type="AlphaFoldDB" id="A0A645I075"/>
<protein>
    <submittedName>
        <fullName evidence="1">Uncharacterized protein</fullName>
    </submittedName>
</protein>
<proteinExistence type="predicted"/>
<gene>
    <name evidence="1" type="ORF">SDC9_192232</name>
</gene>
<reference evidence="1" key="1">
    <citation type="submission" date="2019-08" db="EMBL/GenBank/DDBJ databases">
        <authorList>
            <person name="Kucharzyk K."/>
            <person name="Murdoch R.W."/>
            <person name="Higgins S."/>
            <person name="Loffler F."/>
        </authorList>
    </citation>
    <scope>NUCLEOTIDE SEQUENCE</scope>
</reference>
<sequence>MILPSSTAATMVEKLSSKSTIEDASLVTSVPVMPIEMPISASFIAGASLTPSPVMATVWPEAFNAFTILSLCFGDTLAYTAMRPDAFSSCLSLSLSSSLPASIWLSEVKIPNSFPIAAAVIL</sequence>
<accession>A0A645I075</accession>